<evidence type="ECO:0000256" key="1">
    <source>
        <dbReference type="SAM" id="MobiDB-lite"/>
    </source>
</evidence>
<evidence type="ECO:0000256" key="2">
    <source>
        <dbReference type="SAM" id="Phobius"/>
    </source>
</evidence>
<keyword evidence="2" id="KW-0472">Membrane</keyword>
<keyword evidence="2" id="KW-1133">Transmembrane helix</keyword>
<reference evidence="3 4" key="1">
    <citation type="submission" date="2019-05" db="EMBL/GenBank/DDBJ databases">
        <title>Another draft genome of Portunus trituberculatus and its Hox gene families provides insights of decapod evolution.</title>
        <authorList>
            <person name="Jeong J.-H."/>
            <person name="Song I."/>
            <person name="Kim S."/>
            <person name="Choi T."/>
            <person name="Kim D."/>
            <person name="Ryu S."/>
            <person name="Kim W."/>
        </authorList>
    </citation>
    <scope>NUCLEOTIDE SEQUENCE [LARGE SCALE GENOMIC DNA]</scope>
    <source>
        <tissue evidence="3">Muscle</tissue>
    </source>
</reference>
<dbReference type="Proteomes" id="UP000324222">
    <property type="component" value="Unassembled WGS sequence"/>
</dbReference>
<protein>
    <submittedName>
        <fullName evidence="3">Uncharacterized protein</fullName>
    </submittedName>
</protein>
<sequence length="113" mass="13262">MEKFQCAVCGGIRTYAWTSARSHAHHLIHYTTACWCFTVTNGMSPSLLKYLPDKSTYFKTSMPVQYFGFYLFIYFFHYLIGALAKVNRKSAPQKKKSIKEKRKQKKTLRCWSN</sequence>
<name>A0A5B7GUD1_PORTR</name>
<evidence type="ECO:0000313" key="3">
    <source>
        <dbReference type="EMBL" id="MPC61199.1"/>
    </source>
</evidence>
<gene>
    <name evidence="3" type="ORF">E2C01_055265</name>
</gene>
<keyword evidence="2" id="KW-0812">Transmembrane</keyword>
<organism evidence="3 4">
    <name type="scientific">Portunus trituberculatus</name>
    <name type="common">Swimming crab</name>
    <name type="synonym">Neptunus trituberculatus</name>
    <dbReference type="NCBI Taxonomy" id="210409"/>
    <lineage>
        <taxon>Eukaryota</taxon>
        <taxon>Metazoa</taxon>
        <taxon>Ecdysozoa</taxon>
        <taxon>Arthropoda</taxon>
        <taxon>Crustacea</taxon>
        <taxon>Multicrustacea</taxon>
        <taxon>Malacostraca</taxon>
        <taxon>Eumalacostraca</taxon>
        <taxon>Eucarida</taxon>
        <taxon>Decapoda</taxon>
        <taxon>Pleocyemata</taxon>
        <taxon>Brachyura</taxon>
        <taxon>Eubrachyura</taxon>
        <taxon>Portunoidea</taxon>
        <taxon>Portunidae</taxon>
        <taxon>Portuninae</taxon>
        <taxon>Portunus</taxon>
    </lineage>
</organism>
<keyword evidence="4" id="KW-1185">Reference proteome</keyword>
<proteinExistence type="predicted"/>
<feature type="transmembrane region" description="Helical" evidence="2">
    <location>
        <begin position="67"/>
        <end position="86"/>
    </location>
</feature>
<evidence type="ECO:0000313" key="4">
    <source>
        <dbReference type="Proteomes" id="UP000324222"/>
    </source>
</evidence>
<feature type="region of interest" description="Disordered" evidence="1">
    <location>
        <begin position="92"/>
        <end position="113"/>
    </location>
</feature>
<dbReference type="AlphaFoldDB" id="A0A5B7GUD1"/>
<accession>A0A5B7GUD1</accession>
<dbReference type="EMBL" id="VSRR010018287">
    <property type="protein sequence ID" value="MPC61199.1"/>
    <property type="molecule type" value="Genomic_DNA"/>
</dbReference>
<comment type="caution">
    <text evidence="3">The sequence shown here is derived from an EMBL/GenBank/DDBJ whole genome shotgun (WGS) entry which is preliminary data.</text>
</comment>